<dbReference type="InterPro" id="IPR050471">
    <property type="entry name" value="AB_hydrolase"/>
</dbReference>
<comment type="caution">
    <text evidence="2">The sequence shown here is derived from an EMBL/GenBank/DDBJ whole genome shotgun (WGS) entry which is preliminary data.</text>
</comment>
<keyword evidence="3" id="KW-1185">Reference proteome</keyword>
<feature type="domain" description="AB hydrolase-1" evidence="1">
    <location>
        <begin position="30"/>
        <end position="277"/>
    </location>
</feature>
<dbReference type="EMBL" id="BOOH01000005">
    <property type="protein sequence ID" value="GIH74205.1"/>
    <property type="molecule type" value="Genomic_DNA"/>
</dbReference>
<organism evidence="2 3">
    <name type="scientific">Planobispora longispora</name>
    <dbReference type="NCBI Taxonomy" id="28887"/>
    <lineage>
        <taxon>Bacteria</taxon>
        <taxon>Bacillati</taxon>
        <taxon>Actinomycetota</taxon>
        <taxon>Actinomycetes</taxon>
        <taxon>Streptosporangiales</taxon>
        <taxon>Streptosporangiaceae</taxon>
        <taxon>Planobispora</taxon>
    </lineage>
</organism>
<proteinExistence type="predicted"/>
<dbReference type="InterPro" id="IPR029058">
    <property type="entry name" value="AB_hydrolase_fold"/>
</dbReference>
<dbReference type="AlphaFoldDB" id="A0A8J3RGB3"/>
<evidence type="ECO:0000313" key="3">
    <source>
        <dbReference type="Proteomes" id="UP000616724"/>
    </source>
</evidence>
<dbReference type="PANTHER" id="PTHR43433">
    <property type="entry name" value="HYDROLASE, ALPHA/BETA FOLD FAMILY PROTEIN"/>
    <property type="match status" value="1"/>
</dbReference>
<reference evidence="2 3" key="1">
    <citation type="submission" date="2021-01" db="EMBL/GenBank/DDBJ databases">
        <title>Whole genome shotgun sequence of Planobispora longispora NBRC 13918.</title>
        <authorList>
            <person name="Komaki H."/>
            <person name="Tamura T."/>
        </authorList>
    </citation>
    <scope>NUCLEOTIDE SEQUENCE [LARGE SCALE GENOMIC DNA]</scope>
    <source>
        <strain evidence="2 3">NBRC 13918</strain>
    </source>
</reference>
<dbReference type="Gene3D" id="3.40.50.1820">
    <property type="entry name" value="alpha/beta hydrolase"/>
    <property type="match status" value="1"/>
</dbReference>
<dbReference type="Proteomes" id="UP000616724">
    <property type="component" value="Unassembled WGS sequence"/>
</dbReference>
<dbReference type="SUPFAM" id="SSF53474">
    <property type="entry name" value="alpha/beta-Hydrolases"/>
    <property type="match status" value="1"/>
</dbReference>
<dbReference type="PRINTS" id="PR00111">
    <property type="entry name" value="ABHYDROLASE"/>
</dbReference>
<sequence length="305" mass="31910">MAPVSPEKALNVGPSKIEVAYERFGDFRSPPVLLVMGVAAQMINWPDDFCAGLVARGLQVIRFDNRDAGLSSHFHDAPAPDLAAALAGDTSSASYTLSDMAADTVGLLDALGLDSAHIVGASMGAMIAQMIAIEHPARVRSLTSMMSTTGGPSVGRPRPEALAAMAGRPPATREEVIEQMVRVSRVVRSPGFEPDEAGVRERAGRAYDRAYDPLGAARQGIAAIASGDRTARLRSVAAPTLVIHGADDAMCDVSGGRATAEAVPGAELVVIDGMGHDLPRALWPEISSRIADLVRRAEAASAVRR</sequence>
<keyword evidence="2" id="KW-0378">Hydrolase</keyword>
<evidence type="ECO:0000313" key="2">
    <source>
        <dbReference type="EMBL" id="GIH74205.1"/>
    </source>
</evidence>
<dbReference type="PANTHER" id="PTHR43433:SF5">
    <property type="entry name" value="AB HYDROLASE-1 DOMAIN-CONTAINING PROTEIN"/>
    <property type="match status" value="1"/>
</dbReference>
<dbReference type="Pfam" id="PF00561">
    <property type="entry name" value="Abhydrolase_1"/>
    <property type="match status" value="1"/>
</dbReference>
<name>A0A8J3RGB3_9ACTN</name>
<accession>A0A8J3RGB3</accession>
<dbReference type="InterPro" id="IPR000073">
    <property type="entry name" value="AB_hydrolase_1"/>
</dbReference>
<evidence type="ECO:0000259" key="1">
    <source>
        <dbReference type="Pfam" id="PF00561"/>
    </source>
</evidence>
<dbReference type="GO" id="GO:0046503">
    <property type="term" value="P:glycerolipid catabolic process"/>
    <property type="evidence" value="ECO:0007669"/>
    <property type="project" value="TreeGrafter"/>
</dbReference>
<dbReference type="GO" id="GO:0004806">
    <property type="term" value="F:triacylglycerol lipase activity"/>
    <property type="evidence" value="ECO:0007669"/>
    <property type="project" value="TreeGrafter"/>
</dbReference>
<dbReference type="RefSeq" id="WP_203888949.1">
    <property type="nucleotide sequence ID" value="NZ_BOOH01000005.1"/>
</dbReference>
<gene>
    <name evidence="2" type="ORF">Plo01_06340</name>
</gene>
<protein>
    <submittedName>
        <fullName evidence="2">Alpha/beta hydrolase</fullName>
    </submittedName>
</protein>